<evidence type="ECO:0000313" key="5">
    <source>
        <dbReference type="EMBL" id="MBC6008895.1"/>
    </source>
</evidence>
<accession>A0ABR7K855</accession>
<dbReference type="RefSeq" id="WP_187011544.1">
    <property type="nucleotide sequence ID" value="NZ_JACRWG010000002.1"/>
</dbReference>
<dbReference type="PROSITE" id="PS50995">
    <property type="entry name" value="HTH_MARR_2"/>
    <property type="match status" value="1"/>
</dbReference>
<keyword evidence="6" id="KW-1185">Reference proteome</keyword>
<keyword evidence="2" id="KW-0238">DNA-binding</keyword>
<evidence type="ECO:0000256" key="2">
    <source>
        <dbReference type="ARBA" id="ARBA00023125"/>
    </source>
</evidence>
<feature type="domain" description="HTH marR-type" evidence="4">
    <location>
        <begin position="3"/>
        <end position="137"/>
    </location>
</feature>
<dbReference type="SUPFAM" id="SSF46785">
    <property type="entry name" value="Winged helix' DNA-binding domain"/>
    <property type="match status" value="1"/>
</dbReference>
<sequence>MRESEVVSYIKHINDCLKKRANNSLRKEGLTLMQSHVLLKLQDAPDQRMTFKEIEKDLHVAQSTTAGLLGRLQEKNLIHCCDDSKDKRIKVACLTQKGESHCAQAKKNMAESNRLMMKGLTQEEMDTLAELLKKVYSNLENE</sequence>
<evidence type="ECO:0000313" key="6">
    <source>
        <dbReference type="Proteomes" id="UP000603474"/>
    </source>
</evidence>
<keyword evidence="1" id="KW-0805">Transcription regulation</keyword>
<evidence type="ECO:0000256" key="3">
    <source>
        <dbReference type="ARBA" id="ARBA00023163"/>
    </source>
</evidence>
<evidence type="ECO:0000259" key="4">
    <source>
        <dbReference type="PROSITE" id="PS50995"/>
    </source>
</evidence>
<dbReference type="PRINTS" id="PR00598">
    <property type="entry name" value="HTHMARR"/>
</dbReference>
<evidence type="ECO:0000256" key="1">
    <source>
        <dbReference type="ARBA" id="ARBA00023015"/>
    </source>
</evidence>
<keyword evidence="3" id="KW-0804">Transcription</keyword>
<dbReference type="SMART" id="SM00347">
    <property type="entry name" value="HTH_MARR"/>
    <property type="match status" value="1"/>
</dbReference>
<name>A0ABR7K855_9FIRM</name>
<proteinExistence type="predicted"/>
<dbReference type="PANTHER" id="PTHR42756:SF1">
    <property type="entry name" value="TRANSCRIPTIONAL REPRESSOR OF EMRAB OPERON"/>
    <property type="match status" value="1"/>
</dbReference>
<reference evidence="5 6" key="1">
    <citation type="submission" date="2020-08" db="EMBL/GenBank/DDBJ databases">
        <authorList>
            <person name="Liu C."/>
            <person name="Sun Q."/>
        </authorList>
    </citation>
    <scope>NUCLEOTIDE SEQUENCE [LARGE SCALE GENOMIC DNA]</scope>
    <source>
        <strain evidence="5 6">NSJ-22</strain>
    </source>
</reference>
<protein>
    <submittedName>
        <fullName evidence="5">MarR family transcriptional regulator</fullName>
    </submittedName>
</protein>
<dbReference type="EMBL" id="JACRWG010000002">
    <property type="protein sequence ID" value="MBC6008895.1"/>
    <property type="molecule type" value="Genomic_DNA"/>
</dbReference>
<dbReference type="Pfam" id="PF12802">
    <property type="entry name" value="MarR_2"/>
    <property type="match status" value="1"/>
</dbReference>
<dbReference type="InterPro" id="IPR036390">
    <property type="entry name" value="WH_DNA-bd_sf"/>
</dbReference>
<dbReference type="InterPro" id="IPR000835">
    <property type="entry name" value="HTH_MarR-typ"/>
</dbReference>
<dbReference type="InterPro" id="IPR036388">
    <property type="entry name" value="WH-like_DNA-bd_sf"/>
</dbReference>
<dbReference type="Gene3D" id="1.10.10.10">
    <property type="entry name" value="Winged helix-like DNA-binding domain superfamily/Winged helix DNA-binding domain"/>
    <property type="match status" value="1"/>
</dbReference>
<dbReference type="PANTHER" id="PTHR42756">
    <property type="entry name" value="TRANSCRIPTIONAL REGULATOR, MARR"/>
    <property type="match status" value="1"/>
</dbReference>
<dbReference type="Proteomes" id="UP000603474">
    <property type="component" value="Unassembled WGS sequence"/>
</dbReference>
<comment type="caution">
    <text evidence="5">The sequence shown here is derived from an EMBL/GenBank/DDBJ whole genome shotgun (WGS) entry which is preliminary data.</text>
</comment>
<gene>
    <name evidence="5" type="ORF">H8909_01275</name>
</gene>
<organism evidence="5 6">
    <name type="scientific">Catenibacterium faecis</name>
    <dbReference type="NCBI Taxonomy" id="2764323"/>
    <lineage>
        <taxon>Bacteria</taxon>
        <taxon>Bacillati</taxon>
        <taxon>Bacillota</taxon>
        <taxon>Erysipelotrichia</taxon>
        <taxon>Erysipelotrichales</taxon>
        <taxon>Coprobacillaceae</taxon>
        <taxon>Catenibacterium</taxon>
    </lineage>
</organism>